<name>A0A2H0UQC1_9BACT</name>
<dbReference type="SUPFAM" id="SSF102114">
    <property type="entry name" value="Radical SAM enzymes"/>
    <property type="match status" value="1"/>
</dbReference>
<dbReference type="InterPro" id="IPR023885">
    <property type="entry name" value="4Fe4S-binding_SPASM_dom"/>
</dbReference>
<dbReference type="SFLD" id="SFLDG01386">
    <property type="entry name" value="main_SPASM_domain-containing"/>
    <property type="match status" value="1"/>
</dbReference>
<dbReference type="PANTHER" id="PTHR43273:SF3">
    <property type="entry name" value="ANAEROBIC SULFATASE-MATURATING ENZYME HOMOLOG ASLB-RELATED"/>
    <property type="match status" value="1"/>
</dbReference>
<keyword evidence="3" id="KW-0479">Metal-binding</keyword>
<dbReference type="GO" id="GO:0051536">
    <property type="term" value="F:iron-sulfur cluster binding"/>
    <property type="evidence" value="ECO:0007669"/>
    <property type="project" value="UniProtKB-KW"/>
</dbReference>
<dbReference type="InterPro" id="IPR058240">
    <property type="entry name" value="rSAM_sf"/>
</dbReference>
<evidence type="ECO:0000256" key="4">
    <source>
        <dbReference type="ARBA" id="ARBA00023004"/>
    </source>
</evidence>
<dbReference type="Gene3D" id="3.20.20.70">
    <property type="entry name" value="Aldolase class I"/>
    <property type="match status" value="1"/>
</dbReference>
<dbReference type="SFLD" id="SFLDG01072">
    <property type="entry name" value="dehydrogenase_like"/>
    <property type="match status" value="1"/>
</dbReference>
<keyword evidence="2" id="KW-0949">S-adenosyl-L-methionine</keyword>
<dbReference type="EMBL" id="PFBB01000013">
    <property type="protein sequence ID" value="PIR88642.1"/>
    <property type="molecule type" value="Genomic_DNA"/>
</dbReference>
<dbReference type="InterPro" id="IPR006638">
    <property type="entry name" value="Elp3/MiaA/NifB-like_rSAM"/>
</dbReference>
<dbReference type="SFLD" id="SFLDS00029">
    <property type="entry name" value="Radical_SAM"/>
    <property type="match status" value="1"/>
</dbReference>
<dbReference type="InterPro" id="IPR013785">
    <property type="entry name" value="Aldolase_TIM"/>
</dbReference>
<comment type="similarity">
    <text evidence="6">Belongs to the radical SAM superfamily. Anaerobic sulfatase-maturating enzyme family.</text>
</comment>
<evidence type="ECO:0000256" key="1">
    <source>
        <dbReference type="ARBA" id="ARBA00001966"/>
    </source>
</evidence>
<dbReference type="AlphaFoldDB" id="A0A2H0UQC1"/>
<dbReference type="SMART" id="SM00729">
    <property type="entry name" value="Elp3"/>
    <property type="match status" value="1"/>
</dbReference>
<evidence type="ECO:0000313" key="8">
    <source>
        <dbReference type="EMBL" id="PIR88642.1"/>
    </source>
</evidence>
<dbReference type="Pfam" id="PF04055">
    <property type="entry name" value="Radical_SAM"/>
    <property type="match status" value="1"/>
</dbReference>
<comment type="cofactor">
    <cofactor evidence="1">
        <name>[4Fe-4S] cluster</name>
        <dbReference type="ChEBI" id="CHEBI:49883"/>
    </cofactor>
</comment>
<sequence length="368" mass="41136">MPAIQAKIVGDFCNLRCTYCRDRDFDQKGKRVMAPQVLRALIHSLSQLPQSIQRIHWLGGEPTLAGLDFFKEVVRLQQECVGKRWVNTIQTNATTINRKWAEFFKAHDFKVGVSVDGTSQTHDADRINLAGRGSYTKVMSGVRILREEGIYPSVICVVTKKNADAGALMLRSLVGSGFTSIAFNAFYNTATNLSSDPFAVSDKAWTQFLIDIFEEWVMLDRADVQVRELDNMIAWTQGRVAHSCVFRGSCSTWMLVDYDGKTYPCERLGRPMSFGDITSVLSFSEILRADAYREFTSQTLRLPEMCKVCPMQAFCHNGCVAHRVDDGDTSPHYAYCGSRLAFYDYLKKHVGAISVAAPAMSAPSILGN</sequence>
<dbReference type="SFLD" id="SFLDG01384">
    <property type="entry name" value="thioether_bond_formation_requi"/>
    <property type="match status" value="1"/>
</dbReference>
<evidence type="ECO:0000259" key="7">
    <source>
        <dbReference type="PROSITE" id="PS51918"/>
    </source>
</evidence>
<dbReference type="Pfam" id="PF13186">
    <property type="entry name" value="SPASM"/>
    <property type="match status" value="1"/>
</dbReference>
<reference evidence="9" key="1">
    <citation type="submission" date="2017-09" db="EMBL/GenBank/DDBJ databases">
        <title>Depth-based differentiation of microbial function through sediment-hosted aquifers and enrichment of novel symbionts in the deep terrestrial subsurface.</title>
        <authorList>
            <person name="Probst A.J."/>
            <person name="Ladd B."/>
            <person name="Jarett J.K."/>
            <person name="Geller-Mcgrath D.E."/>
            <person name="Sieber C.M.K."/>
            <person name="Emerson J.B."/>
            <person name="Anantharaman K."/>
            <person name="Thomas B.C."/>
            <person name="Malmstrom R."/>
            <person name="Stieglmeier M."/>
            <person name="Klingl A."/>
            <person name="Woyke T."/>
            <person name="Ryan C.M."/>
            <person name="Banfield J.F."/>
        </authorList>
    </citation>
    <scope>NUCLEOTIDE SEQUENCE [LARGE SCALE GENOMIC DNA]</scope>
</reference>
<dbReference type="GO" id="GO:0046872">
    <property type="term" value="F:metal ion binding"/>
    <property type="evidence" value="ECO:0007669"/>
    <property type="project" value="UniProtKB-KW"/>
</dbReference>
<organism evidence="8 9">
    <name type="scientific">Candidatus Harrisonbacteria bacterium CG10_big_fil_rev_8_21_14_0_10_44_23</name>
    <dbReference type="NCBI Taxonomy" id="1974585"/>
    <lineage>
        <taxon>Bacteria</taxon>
        <taxon>Candidatus Harrisoniibacteriota</taxon>
    </lineage>
</organism>
<dbReference type="InterPro" id="IPR023867">
    <property type="entry name" value="Sulphatase_maturase_rSAM"/>
</dbReference>
<comment type="caution">
    <text evidence="8">The sequence shown here is derived from an EMBL/GenBank/DDBJ whole genome shotgun (WGS) entry which is preliminary data.</text>
</comment>
<protein>
    <recommendedName>
        <fullName evidence="7">Radical SAM core domain-containing protein</fullName>
    </recommendedName>
</protein>
<keyword evidence="4" id="KW-0408">Iron</keyword>
<dbReference type="SFLD" id="SFLDG01067">
    <property type="entry name" value="SPASM/twitch_domain_containing"/>
    <property type="match status" value="1"/>
</dbReference>
<dbReference type="CDD" id="cd01335">
    <property type="entry name" value="Radical_SAM"/>
    <property type="match status" value="1"/>
</dbReference>
<evidence type="ECO:0000313" key="9">
    <source>
        <dbReference type="Proteomes" id="UP000229615"/>
    </source>
</evidence>
<accession>A0A2H0UQC1</accession>
<evidence type="ECO:0000256" key="6">
    <source>
        <dbReference type="ARBA" id="ARBA00023601"/>
    </source>
</evidence>
<dbReference type="InterPro" id="IPR007197">
    <property type="entry name" value="rSAM"/>
</dbReference>
<dbReference type="NCBIfam" id="TIGR04085">
    <property type="entry name" value="rSAM_more_4Fe4S"/>
    <property type="match status" value="1"/>
</dbReference>
<dbReference type="Proteomes" id="UP000229615">
    <property type="component" value="Unassembled WGS sequence"/>
</dbReference>
<gene>
    <name evidence="8" type="ORF">COU09_01150</name>
</gene>
<keyword evidence="5" id="KW-0411">Iron-sulfur</keyword>
<evidence type="ECO:0000256" key="3">
    <source>
        <dbReference type="ARBA" id="ARBA00022723"/>
    </source>
</evidence>
<dbReference type="GO" id="GO:0016491">
    <property type="term" value="F:oxidoreductase activity"/>
    <property type="evidence" value="ECO:0007669"/>
    <property type="project" value="InterPro"/>
</dbReference>
<evidence type="ECO:0000256" key="5">
    <source>
        <dbReference type="ARBA" id="ARBA00023014"/>
    </source>
</evidence>
<dbReference type="PROSITE" id="PS51918">
    <property type="entry name" value="RADICAL_SAM"/>
    <property type="match status" value="1"/>
</dbReference>
<evidence type="ECO:0000256" key="2">
    <source>
        <dbReference type="ARBA" id="ARBA00022691"/>
    </source>
</evidence>
<feature type="domain" description="Radical SAM core" evidence="7">
    <location>
        <begin position="1"/>
        <end position="239"/>
    </location>
</feature>
<dbReference type="PANTHER" id="PTHR43273">
    <property type="entry name" value="ANAEROBIC SULFATASE-MATURATING ENZYME HOMOLOG ASLB-RELATED"/>
    <property type="match status" value="1"/>
</dbReference>
<proteinExistence type="inferred from homology"/>